<dbReference type="Proteomes" id="UP001596447">
    <property type="component" value="Unassembled WGS sequence"/>
</dbReference>
<keyword evidence="1" id="KW-0812">Transmembrane</keyword>
<evidence type="ECO:0000256" key="1">
    <source>
        <dbReference type="SAM" id="Phobius"/>
    </source>
</evidence>
<proteinExistence type="predicted"/>
<keyword evidence="3" id="KW-1185">Reference proteome</keyword>
<organism evidence="2 3">
    <name type="scientific">Halospeciosus flavus</name>
    <dbReference type="NCBI Taxonomy" id="3032283"/>
    <lineage>
        <taxon>Archaea</taxon>
        <taxon>Methanobacteriati</taxon>
        <taxon>Methanobacteriota</taxon>
        <taxon>Stenosarchaea group</taxon>
        <taxon>Halobacteria</taxon>
        <taxon>Halobacteriales</taxon>
        <taxon>Halobacteriaceae</taxon>
        <taxon>Halospeciosus</taxon>
    </lineage>
</organism>
<feature type="transmembrane region" description="Helical" evidence="1">
    <location>
        <begin position="12"/>
        <end position="29"/>
    </location>
</feature>
<reference evidence="2 3" key="1">
    <citation type="journal article" date="2019" name="Int. J. Syst. Evol. Microbiol.">
        <title>The Global Catalogue of Microorganisms (GCM) 10K type strain sequencing project: providing services to taxonomists for standard genome sequencing and annotation.</title>
        <authorList>
            <consortium name="The Broad Institute Genomics Platform"/>
            <consortium name="The Broad Institute Genome Sequencing Center for Infectious Disease"/>
            <person name="Wu L."/>
            <person name="Ma J."/>
        </authorList>
    </citation>
    <scope>NUCLEOTIDE SEQUENCE [LARGE SCALE GENOMIC DNA]</scope>
    <source>
        <strain evidence="2 3">XZGYJ-43</strain>
    </source>
</reference>
<gene>
    <name evidence="2" type="ORF">ACFQJ9_16955</name>
</gene>
<dbReference type="RefSeq" id="WP_279527834.1">
    <property type="nucleotide sequence ID" value="NZ_CP122312.1"/>
</dbReference>
<evidence type="ECO:0000313" key="3">
    <source>
        <dbReference type="Proteomes" id="UP001596447"/>
    </source>
</evidence>
<sequence length="61" mass="7058">MVDWPSLNAKTVVFVVLALLVTWFVIHLLQLLATVVLGLLSVVGVTVVVWFLVRVWWRRRE</sequence>
<feature type="transmembrane region" description="Helical" evidence="1">
    <location>
        <begin position="35"/>
        <end position="57"/>
    </location>
</feature>
<keyword evidence="1" id="KW-0472">Membrane</keyword>
<comment type="caution">
    <text evidence="2">The sequence shown here is derived from an EMBL/GenBank/DDBJ whole genome shotgun (WGS) entry which is preliminary data.</text>
</comment>
<keyword evidence="1" id="KW-1133">Transmembrane helix</keyword>
<evidence type="ECO:0000313" key="2">
    <source>
        <dbReference type="EMBL" id="MFC7201075.1"/>
    </source>
</evidence>
<protein>
    <submittedName>
        <fullName evidence="2">Uncharacterized protein</fullName>
    </submittedName>
</protein>
<accession>A0ABD5Z798</accession>
<dbReference type="AlphaFoldDB" id="A0ABD5Z798"/>
<dbReference type="EMBL" id="JBHTAR010000011">
    <property type="protein sequence ID" value="MFC7201075.1"/>
    <property type="molecule type" value="Genomic_DNA"/>
</dbReference>
<name>A0ABD5Z798_9EURY</name>